<evidence type="ECO:0000313" key="13">
    <source>
        <dbReference type="Proteomes" id="UP000036700"/>
    </source>
</evidence>
<evidence type="ECO:0000256" key="3">
    <source>
        <dbReference type="ARBA" id="ARBA00012438"/>
    </source>
</evidence>
<sequence>MISSLRLRLLLWLLIPLTLYIGVSAWLAYLSARDTADLIQDRALSTSAQVIAGQLGWIDGSLHVSVPPAALELFASPDRDEVYYQVITEHGRLLAGIPDFPFAAPFSAAAPTYRNAVLGGQPIRVAKTIRTMYDSGVPHRVAILVGQTRRGHDRMLAELWRPSLHRQVAMLALTVLLAVIGLTMELRPIIRLKDDVAGRDPMELAPIRAGDLHLELRPVVDAINLCIQRLHTQVAAQKRFIADAAHQLRTPLTLLDTQIQFATQLDDRAAVADVLDAMHNSSRSMIDLTNKLLLLAQAEAANTAALLRQPVDLVAVSAAVLEELAALAQRRDIDLGLEADPSPVWVTGNAGLFSALVMNLVDNAIRYIPSGGKVTVSTHRRGQAAELVVLDNGPGIGAEARARVFERFYRHAAPGQEGTGLGLAIVKEIVAASQGAIELAAGPGGIGLAVCVRLPLAAPSNRGT</sequence>
<evidence type="ECO:0000256" key="4">
    <source>
        <dbReference type="ARBA" id="ARBA00022553"/>
    </source>
</evidence>
<dbReference type="EMBL" id="CP011568">
    <property type="protein sequence ID" value="AKJ69737.1"/>
    <property type="molecule type" value="Genomic_DNA"/>
</dbReference>
<organism evidence="12 13">
    <name type="scientific">Pandoraea thiooxydans</name>
    <dbReference type="NCBI Taxonomy" id="445709"/>
    <lineage>
        <taxon>Bacteria</taxon>
        <taxon>Pseudomonadati</taxon>
        <taxon>Pseudomonadota</taxon>
        <taxon>Betaproteobacteria</taxon>
        <taxon>Burkholderiales</taxon>
        <taxon>Burkholderiaceae</taxon>
        <taxon>Pandoraea</taxon>
    </lineage>
</organism>
<dbReference type="PRINTS" id="PR00344">
    <property type="entry name" value="BCTRLSENSOR"/>
</dbReference>
<dbReference type="InterPro" id="IPR003661">
    <property type="entry name" value="HisK_dim/P_dom"/>
</dbReference>
<dbReference type="Proteomes" id="UP000036700">
    <property type="component" value="Chromosome"/>
</dbReference>
<dbReference type="InterPro" id="IPR036890">
    <property type="entry name" value="HATPase_C_sf"/>
</dbReference>
<dbReference type="EC" id="2.7.13.3" evidence="3"/>
<evidence type="ECO:0000256" key="1">
    <source>
        <dbReference type="ARBA" id="ARBA00000085"/>
    </source>
</evidence>
<evidence type="ECO:0000256" key="2">
    <source>
        <dbReference type="ARBA" id="ARBA00004370"/>
    </source>
</evidence>
<dbReference type="InterPro" id="IPR036097">
    <property type="entry name" value="HisK_dim/P_sf"/>
</dbReference>
<comment type="subcellular location">
    <subcellularLocation>
        <location evidence="2">Membrane</location>
    </subcellularLocation>
</comment>
<evidence type="ECO:0000256" key="10">
    <source>
        <dbReference type="SAM" id="Phobius"/>
    </source>
</evidence>
<evidence type="ECO:0000313" key="12">
    <source>
        <dbReference type="EMBL" id="AKJ69737.1"/>
    </source>
</evidence>
<dbReference type="STRING" id="445709.ABW99_17525"/>
<evidence type="ECO:0000256" key="7">
    <source>
        <dbReference type="ARBA" id="ARBA00022777"/>
    </source>
</evidence>
<protein>
    <recommendedName>
        <fullName evidence="3">histidine kinase</fullName>
        <ecNumber evidence="3">2.7.13.3</ecNumber>
    </recommendedName>
</protein>
<gene>
    <name evidence="12" type="ORF">ABW99_17525</name>
</gene>
<dbReference type="CDD" id="cd00075">
    <property type="entry name" value="HATPase"/>
    <property type="match status" value="1"/>
</dbReference>
<dbReference type="Gene3D" id="3.30.565.10">
    <property type="entry name" value="Histidine kinase-like ATPase, C-terminal domain"/>
    <property type="match status" value="1"/>
</dbReference>
<name>A0A0G3EWG8_9BURK</name>
<dbReference type="KEGG" id="ptx:ABW99_17525"/>
<dbReference type="PATRIC" id="fig|445709.3.peg.3699"/>
<keyword evidence="9 10" id="KW-0472">Membrane</keyword>
<keyword evidence="8 10" id="KW-1133">Transmembrane helix</keyword>
<feature type="transmembrane region" description="Helical" evidence="10">
    <location>
        <begin position="9"/>
        <end position="29"/>
    </location>
</feature>
<dbReference type="GO" id="GO:0000155">
    <property type="term" value="F:phosphorelay sensor kinase activity"/>
    <property type="evidence" value="ECO:0007669"/>
    <property type="project" value="InterPro"/>
</dbReference>
<reference evidence="13" key="1">
    <citation type="submission" date="2015-06" db="EMBL/GenBank/DDBJ databases">
        <authorList>
            <person name="Lim Y.L."/>
            <person name="Ee R."/>
            <person name="Yong D."/>
            <person name="How K.Y."/>
            <person name="Yin W.F."/>
            <person name="Chan K.G."/>
        </authorList>
    </citation>
    <scope>NUCLEOTIDE SEQUENCE [LARGE SCALE GENOMIC DNA]</scope>
    <source>
        <strain evidence="13">DSM 25325</strain>
    </source>
</reference>
<evidence type="ECO:0000256" key="9">
    <source>
        <dbReference type="ARBA" id="ARBA00023136"/>
    </source>
</evidence>
<dbReference type="Gene3D" id="1.10.287.130">
    <property type="match status" value="1"/>
</dbReference>
<dbReference type="InterPro" id="IPR004358">
    <property type="entry name" value="Sig_transdc_His_kin-like_C"/>
</dbReference>
<dbReference type="Pfam" id="PF00512">
    <property type="entry name" value="HisKA"/>
    <property type="match status" value="1"/>
</dbReference>
<dbReference type="GO" id="GO:0005886">
    <property type="term" value="C:plasma membrane"/>
    <property type="evidence" value="ECO:0007669"/>
    <property type="project" value="TreeGrafter"/>
</dbReference>
<keyword evidence="13" id="KW-1185">Reference proteome</keyword>
<dbReference type="PANTHER" id="PTHR45436:SF1">
    <property type="entry name" value="SENSOR PROTEIN QSEC"/>
    <property type="match status" value="1"/>
</dbReference>
<dbReference type="OrthoDB" id="8554694at2"/>
<evidence type="ECO:0000256" key="5">
    <source>
        <dbReference type="ARBA" id="ARBA00022679"/>
    </source>
</evidence>
<dbReference type="SUPFAM" id="SSF55874">
    <property type="entry name" value="ATPase domain of HSP90 chaperone/DNA topoisomerase II/histidine kinase"/>
    <property type="match status" value="1"/>
</dbReference>
<proteinExistence type="predicted"/>
<accession>A0A0G3EWG8</accession>
<keyword evidence="5" id="KW-0808">Transferase</keyword>
<dbReference type="SMART" id="SM00387">
    <property type="entry name" value="HATPase_c"/>
    <property type="match status" value="1"/>
</dbReference>
<comment type="catalytic activity">
    <reaction evidence="1">
        <text>ATP + protein L-histidine = ADP + protein N-phospho-L-histidine.</text>
        <dbReference type="EC" id="2.7.13.3"/>
    </reaction>
</comment>
<keyword evidence="4" id="KW-0597">Phosphoprotein</keyword>
<dbReference type="SUPFAM" id="SSF47384">
    <property type="entry name" value="Homodimeric domain of signal transducing histidine kinase"/>
    <property type="match status" value="1"/>
</dbReference>
<evidence type="ECO:0000256" key="8">
    <source>
        <dbReference type="ARBA" id="ARBA00022989"/>
    </source>
</evidence>
<feature type="domain" description="Histidine kinase" evidence="11">
    <location>
        <begin position="243"/>
        <end position="458"/>
    </location>
</feature>
<dbReference type="InterPro" id="IPR013727">
    <property type="entry name" value="2CSK_N"/>
</dbReference>
<dbReference type="Pfam" id="PF08521">
    <property type="entry name" value="2CSK_N"/>
    <property type="match status" value="1"/>
</dbReference>
<dbReference type="AlphaFoldDB" id="A0A0G3EWG8"/>
<keyword evidence="6 10" id="KW-0812">Transmembrane</keyword>
<dbReference type="SMART" id="SM00388">
    <property type="entry name" value="HisKA"/>
    <property type="match status" value="1"/>
</dbReference>
<dbReference type="InterPro" id="IPR003594">
    <property type="entry name" value="HATPase_dom"/>
</dbReference>
<dbReference type="InterPro" id="IPR005467">
    <property type="entry name" value="His_kinase_dom"/>
</dbReference>
<evidence type="ECO:0000256" key="6">
    <source>
        <dbReference type="ARBA" id="ARBA00022692"/>
    </source>
</evidence>
<dbReference type="PANTHER" id="PTHR45436">
    <property type="entry name" value="SENSOR HISTIDINE KINASE YKOH"/>
    <property type="match status" value="1"/>
</dbReference>
<dbReference type="Pfam" id="PF02518">
    <property type="entry name" value="HATPase_c"/>
    <property type="match status" value="1"/>
</dbReference>
<dbReference type="InterPro" id="IPR050428">
    <property type="entry name" value="TCS_sensor_his_kinase"/>
</dbReference>
<evidence type="ECO:0000259" key="11">
    <source>
        <dbReference type="PROSITE" id="PS50109"/>
    </source>
</evidence>
<dbReference type="CDD" id="cd00082">
    <property type="entry name" value="HisKA"/>
    <property type="match status" value="1"/>
</dbReference>
<dbReference type="RefSeq" id="WP_047215646.1">
    <property type="nucleotide sequence ID" value="NZ_CP011568.3"/>
</dbReference>
<dbReference type="PROSITE" id="PS50109">
    <property type="entry name" value="HIS_KIN"/>
    <property type="match status" value="1"/>
</dbReference>
<keyword evidence="7 12" id="KW-0418">Kinase</keyword>